<dbReference type="Pfam" id="PF18039">
    <property type="entry name" value="UBA_6"/>
    <property type="match status" value="1"/>
</dbReference>
<dbReference type="RefSeq" id="XP_028997890.1">
    <property type="nucleotide sequence ID" value="XM_029142057.3"/>
</dbReference>
<keyword evidence="13" id="KW-1185">Reference proteome</keyword>
<keyword evidence="9" id="KW-0460">Magnesium</keyword>
<dbReference type="GO" id="GO:0008270">
    <property type="term" value="F:zinc ion binding"/>
    <property type="evidence" value="ECO:0007669"/>
    <property type="project" value="UniProtKB-KW"/>
</dbReference>
<organism evidence="13 14">
    <name type="scientific">Betta splendens</name>
    <name type="common">Siamese fighting fish</name>
    <dbReference type="NCBI Taxonomy" id="158456"/>
    <lineage>
        <taxon>Eukaryota</taxon>
        <taxon>Metazoa</taxon>
        <taxon>Chordata</taxon>
        <taxon>Craniata</taxon>
        <taxon>Vertebrata</taxon>
        <taxon>Euteleostomi</taxon>
        <taxon>Actinopterygii</taxon>
        <taxon>Neopterygii</taxon>
        <taxon>Teleostei</taxon>
        <taxon>Neoteleostei</taxon>
        <taxon>Acanthomorphata</taxon>
        <taxon>Anabantaria</taxon>
        <taxon>Anabantiformes</taxon>
        <taxon>Anabantoidei</taxon>
        <taxon>Osphronemidae</taxon>
        <taxon>Betta</taxon>
    </lineage>
</organism>
<keyword evidence="7" id="KW-0378">Hydrolase</keyword>
<dbReference type="GO" id="GO:0005634">
    <property type="term" value="C:nucleus"/>
    <property type="evidence" value="ECO:0007669"/>
    <property type="project" value="TreeGrafter"/>
</dbReference>
<keyword evidence="4 10" id="KW-0479">Metal-binding</keyword>
<dbReference type="Gene3D" id="3.40.50.11980">
    <property type="match status" value="1"/>
</dbReference>
<evidence type="ECO:0000256" key="5">
    <source>
        <dbReference type="ARBA" id="ARBA00022759"/>
    </source>
</evidence>
<dbReference type="AlphaFoldDB" id="A0A6P7LVE1"/>
<evidence type="ECO:0000313" key="15">
    <source>
        <dbReference type="RefSeq" id="XP_055362242.1"/>
    </source>
</evidence>
<dbReference type="CDD" id="cd18729">
    <property type="entry name" value="PIN_Zc3h12-like"/>
    <property type="match status" value="1"/>
</dbReference>
<keyword evidence="5" id="KW-0255">Endonuclease</keyword>
<keyword evidence="6 10" id="KW-0863">Zinc-finger</keyword>
<protein>
    <submittedName>
        <fullName evidence="14 15">Endoribonuclease ZC3H12A-like</fullName>
    </submittedName>
</protein>
<feature type="domain" description="C3H1-type" evidence="12">
    <location>
        <begin position="244"/>
        <end position="269"/>
    </location>
</feature>
<dbReference type="GO" id="GO:0016787">
    <property type="term" value="F:hydrolase activity"/>
    <property type="evidence" value="ECO:0007669"/>
    <property type="project" value="UniProtKB-KW"/>
</dbReference>
<dbReference type="KEGG" id="bspl:114850082"/>
<evidence type="ECO:0000313" key="13">
    <source>
        <dbReference type="Proteomes" id="UP000515150"/>
    </source>
</evidence>
<dbReference type="GO" id="GO:0036464">
    <property type="term" value="C:cytoplasmic ribonucleoprotein granule"/>
    <property type="evidence" value="ECO:0007669"/>
    <property type="project" value="TreeGrafter"/>
</dbReference>
<dbReference type="PROSITE" id="PS50103">
    <property type="entry name" value="ZF_C3H1"/>
    <property type="match status" value="1"/>
</dbReference>
<dbReference type="InterPro" id="IPR000571">
    <property type="entry name" value="Znf_CCCH"/>
</dbReference>
<dbReference type="PANTHER" id="PTHR12876:SF11">
    <property type="entry name" value="RIBONUCLEASE ZC3H12D-RELATED"/>
    <property type="match status" value="1"/>
</dbReference>
<sequence length="491" mass="55843">MDQQQQHAKVERFLKLGYSHHDIMRVLESLRQDAQTNDILEELIKTCHTHNSPKLVPRGCSPGASQARPRADREPAAGFRPVVIDGSNVAMSHGEKKVFSCQGLRLAVSWFLDRGLNDITVFVPLWRKEQSRPEAPITDQHILDELETRRILVYTPSRCVNGKRVVCYDDRYIIRLAFDNDGIIVSNDNYRDLQTENPQWKRFIEERLLMYTFANDKFMPPDDPLGRNGPTIDDFLRKKPWMPDTKQQHCPYGKKCTYGVKCKFYHPERANQSQLPVADELRAQRDRARNYSPKPGLQPEHRYAAPTTPPPSEQFIYQRDCSSPRSLQRCPSSDVDEAFSSMDSSMSRLHVQDAPYSLERLHHSYSSGVPSCSLSHDGSYNGHNCPCGGYAPQAAPSRLSLHHYPPAWSSCPAPALPSGQCSGQCLRQSHSLSRSPRVSPCNEQRTGLKHQLSTLFPQSAVERVMNDYPHVSDISKLITLIQSYRTSHISY</sequence>
<keyword evidence="3" id="KW-0540">Nuclease</keyword>
<evidence type="ECO:0000256" key="3">
    <source>
        <dbReference type="ARBA" id="ARBA00022722"/>
    </source>
</evidence>
<keyword evidence="8 10" id="KW-0862">Zinc</keyword>
<evidence type="ECO:0000256" key="6">
    <source>
        <dbReference type="ARBA" id="ARBA00022771"/>
    </source>
</evidence>
<feature type="zinc finger region" description="C3H1-type" evidence="10">
    <location>
        <begin position="244"/>
        <end position="269"/>
    </location>
</feature>
<evidence type="ECO:0000256" key="9">
    <source>
        <dbReference type="ARBA" id="ARBA00022842"/>
    </source>
</evidence>
<evidence type="ECO:0000256" key="7">
    <source>
        <dbReference type="ARBA" id="ARBA00022801"/>
    </source>
</evidence>
<comment type="similarity">
    <text evidence="2">Belongs to the ZC3H12 family.</text>
</comment>
<dbReference type="Proteomes" id="UP000515150">
    <property type="component" value="Chromosome 24"/>
</dbReference>
<reference evidence="14 15" key="1">
    <citation type="submission" date="2025-04" db="UniProtKB">
        <authorList>
            <consortium name="RefSeq"/>
        </authorList>
    </citation>
    <scope>IDENTIFICATION</scope>
</reference>
<evidence type="ECO:0000256" key="11">
    <source>
        <dbReference type="SAM" id="MobiDB-lite"/>
    </source>
</evidence>
<evidence type="ECO:0000256" key="10">
    <source>
        <dbReference type="PROSITE-ProRule" id="PRU00723"/>
    </source>
</evidence>
<dbReference type="InterPro" id="IPR051101">
    <property type="entry name" value="ZC3H12/N4BP1_RNase_Reg"/>
</dbReference>
<evidence type="ECO:0000313" key="14">
    <source>
        <dbReference type="RefSeq" id="XP_028997890.1"/>
    </source>
</evidence>
<dbReference type="OrthoDB" id="392925at2759"/>
<evidence type="ECO:0000256" key="1">
    <source>
        <dbReference type="ARBA" id="ARBA00001946"/>
    </source>
</evidence>
<comment type="cofactor">
    <cofactor evidence="1">
        <name>Mg(2+)</name>
        <dbReference type="ChEBI" id="CHEBI:18420"/>
    </cofactor>
</comment>
<feature type="region of interest" description="Disordered" evidence="11">
    <location>
        <begin position="290"/>
        <end position="311"/>
    </location>
</feature>
<name>A0A6P7LVE1_BETSP</name>
<dbReference type="GO" id="GO:0004521">
    <property type="term" value="F:RNA endonuclease activity"/>
    <property type="evidence" value="ECO:0007669"/>
    <property type="project" value="TreeGrafter"/>
</dbReference>
<dbReference type="FunFam" id="3.40.50.11980:FF:000001">
    <property type="entry name" value="ZC3H12A isoform 1"/>
    <property type="match status" value="1"/>
</dbReference>
<feature type="region of interest" description="Disordered" evidence="11">
    <location>
        <begin position="54"/>
        <end position="77"/>
    </location>
</feature>
<dbReference type="GeneTree" id="ENSGT00940000155107"/>
<evidence type="ECO:0000256" key="8">
    <source>
        <dbReference type="ARBA" id="ARBA00022833"/>
    </source>
</evidence>
<dbReference type="RefSeq" id="XP_055362242.1">
    <property type="nucleotide sequence ID" value="XM_055506267.1"/>
</dbReference>
<gene>
    <name evidence="14 15" type="primary">LOC114850082</name>
</gene>
<dbReference type="InterPro" id="IPR021869">
    <property type="entry name" value="RNase_Zc3h12_NYN"/>
</dbReference>
<accession>A0A6P7LVE1</accession>
<dbReference type="PANTHER" id="PTHR12876">
    <property type="entry name" value="N4BP1-RELATED"/>
    <property type="match status" value="1"/>
</dbReference>
<evidence type="ECO:0000256" key="4">
    <source>
        <dbReference type="ARBA" id="ARBA00022723"/>
    </source>
</evidence>
<dbReference type="GO" id="GO:0003729">
    <property type="term" value="F:mRNA binding"/>
    <property type="evidence" value="ECO:0007669"/>
    <property type="project" value="TreeGrafter"/>
</dbReference>
<proteinExistence type="inferred from homology"/>
<evidence type="ECO:0000259" key="12">
    <source>
        <dbReference type="PROSITE" id="PS50103"/>
    </source>
</evidence>
<evidence type="ECO:0000256" key="2">
    <source>
        <dbReference type="ARBA" id="ARBA00010922"/>
    </source>
</evidence>
<dbReference type="GeneID" id="114850082"/>
<dbReference type="Pfam" id="PF11977">
    <property type="entry name" value="RNase_Zc3h12a"/>
    <property type="match status" value="1"/>
</dbReference>
<dbReference type="InterPro" id="IPR040546">
    <property type="entry name" value="Rege-1_UBA-like"/>
</dbReference>